<dbReference type="NCBIfam" id="NF005826">
    <property type="entry name" value="PRK07718.1"/>
    <property type="match status" value="1"/>
</dbReference>
<dbReference type="RefSeq" id="WP_109350577.1">
    <property type="nucleotide sequence ID" value="NZ_BJUE01000018.1"/>
</dbReference>
<evidence type="ECO:0000256" key="2">
    <source>
        <dbReference type="ARBA" id="ARBA00004162"/>
    </source>
</evidence>
<keyword evidence="4 10" id="KW-1003">Cell membrane</keyword>
<evidence type="ECO:0000313" key="11">
    <source>
        <dbReference type="EMBL" id="STX09087.1"/>
    </source>
</evidence>
<evidence type="ECO:0000256" key="9">
    <source>
        <dbReference type="ARBA" id="ARBA00023136"/>
    </source>
</evidence>
<evidence type="ECO:0000256" key="6">
    <source>
        <dbReference type="ARBA" id="ARBA00022692"/>
    </source>
</evidence>
<dbReference type="Proteomes" id="UP000254330">
    <property type="component" value="Unassembled WGS sequence"/>
</dbReference>
<evidence type="ECO:0000313" key="14">
    <source>
        <dbReference type="Proteomes" id="UP000294641"/>
    </source>
</evidence>
<evidence type="ECO:0000256" key="8">
    <source>
        <dbReference type="ARBA" id="ARBA00022989"/>
    </source>
</evidence>
<evidence type="ECO:0000256" key="10">
    <source>
        <dbReference type="RuleBase" id="RU364125"/>
    </source>
</evidence>
<comment type="similarity">
    <text evidence="3 10">Belongs to the FliL family.</text>
</comment>
<dbReference type="GO" id="GO:0006935">
    <property type="term" value="P:chemotaxis"/>
    <property type="evidence" value="ECO:0007669"/>
    <property type="project" value="UniProtKB-KW"/>
</dbReference>
<dbReference type="Proteomes" id="UP000294641">
    <property type="component" value="Unassembled WGS sequence"/>
</dbReference>
<feature type="transmembrane region" description="Helical" evidence="10">
    <location>
        <begin position="6"/>
        <end position="28"/>
    </location>
</feature>
<organism evidence="11 13">
    <name type="scientific">Kurthia zopfii</name>
    <dbReference type="NCBI Taxonomy" id="1650"/>
    <lineage>
        <taxon>Bacteria</taxon>
        <taxon>Bacillati</taxon>
        <taxon>Bacillota</taxon>
        <taxon>Bacilli</taxon>
        <taxon>Bacillales</taxon>
        <taxon>Caryophanaceae</taxon>
        <taxon>Kurthia</taxon>
    </lineage>
</organism>
<comment type="caution">
    <text evidence="11">The sequence shown here is derived from an EMBL/GenBank/DDBJ whole genome shotgun (WGS) entry which is preliminary data.</text>
</comment>
<keyword evidence="9 10" id="KW-0472">Membrane</keyword>
<evidence type="ECO:0000313" key="12">
    <source>
        <dbReference type="EMBL" id="TDR41776.1"/>
    </source>
</evidence>
<dbReference type="OrthoDB" id="2381796at2"/>
<dbReference type="GO" id="GO:0005886">
    <property type="term" value="C:plasma membrane"/>
    <property type="evidence" value="ECO:0007669"/>
    <property type="project" value="UniProtKB-SubCell"/>
</dbReference>
<dbReference type="AlphaFoldDB" id="A0A2U3AA35"/>
<evidence type="ECO:0000256" key="1">
    <source>
        <dbReference type="ARBA" id="ARBA00002254"/>
    </source>
</evidence>
<dbReference type="EMBL" id="UGNP01000001">
    <property type="protein sequence ID" value="STX09087.1"/>
    <property type="molecule type" value="Genomic_DNA"/>
</dbReference>
<accession>A0A2U3AA35</accession>
<keyword evidence="14" id="KW-1185">Reference proteome</keyword>
<evidence type="ECO:0000256" key="7">
    <source>
        <dbReference type="ARBA" id="ARBA00022779"/>
    </source>
</evidence>
<keyword evidence="7 10" id="KW-0283">Flagellar rotation</keyword>
<dbReference type="EMBL" id="SNZG01000005">
    <property type="protein sequence ID" value="TDR41776.1"/>
    <property type="molecule type" value="Genomic_DNA"/>
</dbReference>
<keyword evidence="6 10" id="KW-0812">Transmembrane</keyword>
<sequence length="143" mass="15741">MKNNKLLTIMLIILVSITLIGVVALVVVTQFSKDPGSAAQPSIDEIIEQSVDVPELSTNLSDKRYVKLSLKIQTDSKEAAEEIGKRDFQVKNILVELLSDMSSKDLEGQKGKELLTNALKAKFNSLMQNGEVQKVYITSFAIS</sequence>
<reference evidence="12 14" key="2">
    <citation type="submission" date="2019-03" db="EMBL/GenBank/DDBJ databases">
        <title>Genomic Encyclopedia of Type Strains, Phase IV (KMG-IV): sequencing the most valuable type-strain genomes for metagenomic binning, comparative biology and taxonomic classification.</title>
        <authorList>
            <person name="Goeker M."/>
        </authorList>
    </citation>
    <scope>NUCLEOTIDE SEQUENCE [LARGE SCALE GENOMIC DNA]</scope>
    <source>
        <strain evidence="12 14">DSM 20580</strain>
    </source>
</reference>
<dbReference type="Pfam" id="PF03748">
    <property type="entry name" value="FliL"/>
    <property type="match status" value="1"/>
</dbReference>
<evidence type="ECO:0000256" key="4">
    <source>
        <dbReference type="ARBA" id="ARBA00022475"/>
    </source>
</evidence>
<evidence type="ECO:0000313" key="13">
    <source>
        <dbReference type="Proteomes" id="UP000254330"/>
    </source>
</evidence>
<dbReference type="InterPro" id="IPR005503">
    <property type="entry name" value="FliL"/>
</dbReference>
<dbReference type="GO" id="GO:0071978">
    <property type="term" value="P:bacterial-type flagellum-dependent swarming motility"/>
    <property type="evidence" value="ECO:0007669"/>
    <property type="project" value="TreeGrafter"/>
</dbReference>
<keyword evidence="11" id="KW-0966">Cell projection</keyword>
<keyword evidence="5 10" id="KW-0145">Chemotaxis</keyword>
<keyword evidence="11" id="KW-0969">Cilium</keyword>
<evidence type="ECO:0000256" key="5">
    <source>
        <dbReference type="ARBA" id="ARBA00022500"/>
    </source>
</evidence>
<reference evidence="11 13" key="1">
    <citation type="submission" date="2018-06" db="EMBL/GenBank/DDBJ databases">
        <authorList>
            <consortium name="Pathogen Informatics"/>
            <person name="Doyle S."/>
        </authorList>
    </citation>
    <scope>NUCLEOTIDE SEQUENCE [LARGE SCALE GENOMIC DNA]</scope>
    <source>
        <strain evidence="11 13">NCTC10597</strain>
    </source>
</reference>
<gene>
    <name evidence="12" type="ORF">DFR61_10515</name>
    <name evidence="11" type="ORF">NCTC10597_00757</name>
</gene>
<comment type="subcellular location">
    <subcellularLocation>
        <location evidence="2">Cell membrane</location>
        <topology evidence="2">Single-pass membrane protein</topology>
    </subcellularLocation>
</comment>
<dbReference type="PANTHER" id="PTHR35091:SF2">
    <property type="entry name" value="FLAGELLAR PROTEIN FLIL"/>
    <property type="match status" value="1"/>
</dbReference>
<proteinExistence type="inferred from homology"/>
<evidence type="ECO:0000256" key="3">
    <source>
        <dbReference type="ARBA" id="ARBA00008281"/>
    </source>
</evidence>
<keyword evidence="11" id="KW-0282">Flagellum</keyword>
<comment type="function">
    <text evidence="1 10">Controls the rotational direction of flagella during chemotaxis.</text>
</comment>
<dbReference type="GO" id="GO:0009425">
    <property type="term" value="C:bacterial-type flagellum basal body"/>
    <property type="evidence" value="ECO:0007669"/>
    <property type="project" value="InterPro"/>
</dbReference>
<dbReference type="PANTHER" id="PTHR35091">
    <property type="entry name" value="FLAGELLAR PROTEIN FLIL"/>
    <property type="match status" value="1"/>
</dbReference>
<protein>
    <recommendedName>
        <fullName evidence="10">Flagellar protein FliL</fullName>
    </recommendedName>
</protein>
<keyword evidence="8 10" id="KW-1133">Transmembrane helix</keyword>
<name>A0A2U3AA35_9BACL</name>